<dbReference type="GO" id="GO:0005829">
    <property type="term" value="C:cytosol"/>
    <property type="evidence" value="ECO:0007669"/>
    <property type="project" value="TreeGrafter"/>
</dbReference>
<dbReference type="GO" id="GO:0003677">
    <property type="term" value="F:DNA binding"/>
    <property type="evidence" value="ECO:0007669"/>
    <property type="project" value="InterPro"/>
</dbReference>
<dbReference type="PANTHER" id="PTHR47396">
    <property type="entry name" value="TYPE I RESTRICTION ENZYME ECOKI R PROTEIN"/>
    <property type="match status" value="1"/>
</dbReference>
<dbReference type="PROSITE" id="PS51192">
    <property type="entry name" value="HELICASE_ATP_BIND_1"/>
    <property type="match status" value="1"/>
</dbReference>
<dbReference type="InterPro" id="IPR019065">
    <property type="entry name" value="RE_NgoFVII_N"/>
</dbReference>
<evidence type="ECO:0000259" key="2">
    <source>
        <dbReference type="PROSITE" id="PS51192"/>
    </source>
</evidence>
<dbReference type="AlphaFoldDB" id="A0A2K8SEW7"/>
<organism evidence="4 5">
    <name type="scientific">Spiroplasma floricola 23-6</name>
    <dbReference type="NCBI Taxonomy" id="1336749"/>
    <lineage>
        <taxon>Bacteria</taxon>
        <taxon>Bacillati</taxon>
        <taxon>Mycoplasmatota</taxon>
        <taxon>Mollicutes</taxon>
        <taxon>Entomoplasmatales</taxon>
        <taxon>Spiroplasmataceae</taxon>
        <taxon>Spiroplasma</taxon>
    </lineage>
</organism>
<feature type="region of interest" description="Disordered" evidence="1">
    <location>
        <begin position="992"/>
        <end position="1011"/>
    </location>
</feature>
<dbReference type="EMBL" id="CP025057">
    <property type="protein sequence ID" value="AUB31798.1"/>
    <property type="molecule type" value="Genomic_DNA"/>
</dbReference>
<feature type="domain" description="Helicase ATP-binding" evidence="2">
    <location>
        <begin position="315"/>
        <end position="476"/>
    </location>
</feature>
<dbReference type="KEGG" id="sfz:SFLOR_v1c07500"/>
<keyword evidence="5" id="KW-1185">Reference proteome</keyword>
<protein>
    <submittedName>
        <fullName evidence="4">Type III restriction enzyme, res subunit</fullName>
    </submittedName>
</protein>
<feature type="domain" description="Helicase C-terminal" evidence="3">
    <location>
        <begin position="520"/>
        <end position="686"/>
    </location>
</feature>
<dbReference type="PANTHER" id="PTHR47396:SF1">
    <property type="entry name" value="ATP-DEPENDENT HELICASE IRC3-RELATED"/>
    <property type="match status" value="1"/>
</dbReference>
<reference evidence="4 5" key="1">
    <citation type="submission" date="2017-12" db="EMBL/GenBank/DDBJ databases">
        <title>Complete genome sequence of Spiroplasma floricola 23-6 (ATCC 29989).</title>
        <authorList>
            <person name="Tsai Y.-M."/>
            <person name="Wu P.-S."/>
            <person name="Lo W.-S."/>
            <person name="Kuo C.-H."/>
        </authorList>
    </citation>
    <scope>NUCLEOTIDE SEQUENCE [LARGE SCALE GENOMIC DNA]</scope>
    <source>
        <strain evidence="4 5">23-6</strain>
    </source>
</reference>
<evidence type="ECO:0000313" key="4">
    <source>
        <dbReference type="EMBL" id="AUB31798.1"/>
    </source>
</evidence>
<accession>A0A2K8SEW7</accession>
<dbReference type="RefSeq" id="WP_100916763.1">
    <property type="nucleotide sequence ID" value="NZ_CP025057.1"/>
</dbReference>
<dbReference type="Gene3D" id="3.30.870.10">
    <property type="entry name" value="Endonuclease Chain A"/>
    <property type="match status" value="1"/>
</dbReference>
<dbReference type="InterPro" id="IPR027417">
    <property type="entry name" value="P-loop_NTPase"/>
</dbReference>
<dbReference type="SMART" id="SM00487">
    <property type="entry name" value="DEXDc"/>
    <property type="match status" value="1"/>
</dbReference>
<dbReference type="InterPro" id="IPR014001">
    <property type="entry name" value="Helicase_ATP-bd"/>
</dbReference>
<dbReference type="GO" id="GO:0005524">
    <property type="term" value="F:ATP binding"/>
    <property type="evidence" value="ECO:0007669"/>
    <property type="project" value="InterPro"/>
</dbReference>
<sequence length="1011" mass="120124">MEKFKKGIYDLLIKENELQFFQKDDIRELENVDDDWLINQFSRQIKDKLSNFQTIEDKIKFLNNLTNEEQWTSLKAIKKDVKYNSLDQISINKLIKNKLWSNLKKEFESSNDIQMISPFISKHMINKLEDILVNNPNIESLKIITTTYDGTSKFLALEDLIKLANEYNKIIQVKIENLFEKSAKRLHIKSYLFNRENNFSSLYIGSSNFTKTGLITGNEHNLRISEFKDKKIIEDYREEFDQLFNSTDFIDIKDHEQIQNILLRQKIENDKWEEINNSIWEDEDNRSKHFERINAKNKFITPYSYQKEVVDNILNRVNNGKNKHLLVMATGTGKTKTMIFTYEALANLWEIEEPSLLYIAPSKEILDQTVKDFRDYLEIYDFGLEFYDSRNNDADLSKENWIFTNTETLIRRKEKLRNKKFDIVVFDEAHHVQADTFKEIYSLVLPNTKQVFGLTATPERTDNINVNIFFDDEYAANIRLFEAIEKELLCDFDYFFIKDDSTDLTNIDILKTDKLNKVLNIKKRHEFVYKNIQKYIGTNSRNVKAILFCNSIEHARDLSNFLNEKGERSEFLVSEKITKEKRKEILNDFRRGKINFLCVRDILNEGVDVPEIDTIMFLRPTASVLIYLQQLGRGMRKVTDKRLQIYDFVNNVDIKVNKNYNPLTAFNVLTNDLKINEFEKNINHINDFLPGDSNFILTKIIKEDFLNQLKEYEKHNLYKSIIDEYRTGVFEDYESFFRDKEVSIYEFYNLKKAYFRENLTTNNQTRIRQFMFFNNKNLIKEILEIIENKKISNNKLINKIFLVSFHHSPTKQDNFYYDLNLAFETIFNIENKFFLKEIKYLLKFKLNNEKLLTTSLTEEIESFKGLHLNHNQFQALCSITVKDNQFKGKGVGGIISNKEDKIFAIDASTNTISTKFGHGNIYDYENQTLYWDTPDDWKFDMDKITEMQRNMMNLKEYKTYVFFSDEKLRNEKGDKAKVFIGKIEKIIDRKEVENGSEKKSHKKPKFIFKIS</sequence>
<dbReference type="SMART" id="SM00490">
    <property type="entry name" value="HELICc"/>
    <property type="match status" value="1"/>
</dbReference>
<name>A0A2K8SEW7_9MOLU</name>
<dbReference type="SUPFAM" id="SSF52540">
    <property type="entry name" value="P-loop containing nucleoside triphosphate hydrolases"/>
    <property type="match status" value="1"/>
</dbReference>
<dbReference type="PROSITE" id="PS51194">
    <property type="entry name" value="HELICASE_CTER"/>
    <property type="match status" value="1"/>
</dbReference>
<dbReference type="OrthoDB" id="9802848at2"/>
<gene>
    <name evidence="4" type="ORF">SFLOR_v1c07500</name>
</gene>
<dbReference type="InterPro" id="IPR050742">
    <property type="entry name" value="Helicase_Restrict-Modif_Enz"/>
</dbReference>
<dbReference type="InterPro" id="IPR006935">
    <property type="entry name" value="Helicase/UvrB_N"/>
</dbReference>
<evidence type="ECO:0000313" key="5">
    <source>
        <dbReference type="Proteomes" id="UP000231823"/>
    </source>
</evidence>
<evidence type="ECO:0000256" key="1">
    <source>
        <dbReference type="SAM" id="MobiDB-lite"/>
    </source>
</evidence>
<feature type="compositionally biased region" description="Basic residues" evidence="1">
    <location>
        <begin position="999"/>
        <end position="1011"/>
    </location>
</feature>
<dbReference type="Pfam" id="PF04851">
    <property type="entry name" value="ResIII"/>
    <property type="match status" value="1"/>
</dbReference>
<dbReference type="Pfam" id="PF00271">
    <property type="entry name" value="Helicase_C"/>
    <property type="match status" value="1"/>
</dbReference>
<proteinExistence type="predicted"/>
<dbReference type="GO" id="GO:0016787">
    <property type="term" value="F:hydrolase activity"/>
    <property type="evidence" value="ECO:0007669"/>
    <property type="project" value="InterPro"/>
</dbReference>
<dbReference type="InterPro" id="IPR001650">
    <property type="entry name" value="Helicase_C-like"/>
</dbReference>
<dbReference type="Pfam" id="PF09565">
    <property type="entry name" value="RE_NgoFVII"/>
    <property type="match status" value="1"/>
</dbReference>
<dbReference type="Proteomes" id="UP000231823">
    <property type="component" value="Chromosome"/>
</dbReference>
<evidence type="ECO:0000259" key="3">
    <source>
        <dbReference type="PROSITE" id="PS51194"/>
    </source>
</evidence>
<dbReference type="Gene3D" id="3.40.50.300">
    <property type="entry name" value="P-loop containing nucleotide triphosphate hydrolases"/>
    <property type="match status" value="2"/>
</dbReference>